<dbReference type="AlphaFoldDB" id="A0A0C3BL58"/>
<name>A0A0C3BL58_SERVB</name>
<dbReference type="Proteomes" id="UP000054097">
    <property type="component" value="Unassembled WGS sequence"/>
</dbReference>
<feature type="compositionally biased region" description="Low complexity" evidence="1">
    <location>
        <begin position="53"/>
        <end position="68"/>
    </location>
</feature>
<evidence type="ECO:0000313" key="2">
    <source>
        <dbReference type="EMBL" id="KIM32799.1"/>
    </source>
</evidence>
<evidence type="ECO:0000256" key="1">
    <source>
        <dbReference type="SAM" id="MobiDB-lite"/>
    </source>
</evidence>
<sequence>MIIDGVPSTVTNHLLLLVVQIPPSAVLSYANVCGASASTVPAATGNAAVFQQSAQQRQRPLPLQQLQAHSTASGASTTVESSQHPALTGREPRSPPATVNERSGVEAEYATNDPSHSIRMTHGTDDAENTSITHYSAPRNMEAIMLSSADATASSLALSLALISLRQSLFCFFPSISF</sequence>
<keyword evidence="3" id="KW-1185">Reference proteome</keyword>
<dbReference type="EMBL" id="KN824279">
    <property type="protein sequence ID" value="KIM32799.1"/>
    <property type="molecule type" value="Genomic_DNA"/>
</dbReference>
<feature type="compositionally biased region" description="Polar residues" evidence="1">
    <location>
        <begin position="69"/>
        <end position="85"/>
    </location>
</feature>
<reference evidence="3" key="2">
    <citation type="submission" date="2015-01" db="EMBL/GenBank/DDBJ databases">
        <title>Evolutionary Origins and Diversification of the Mycorrhizal Mutualists.</title>
        <authorList>
            <consortium name="DOE Joint Genome Institute"/>
            <consortium name="Mycorrhizal Genomics Consortium"/>
            <person name="Kohler A."/>
            <person name="Kuo A."/>
            <person name="Nagy L.G."/>
            <person name="Floudas D."/>
            <person name="Copeland A."/>
            <person name="Barry K.W."/>
            <person name="Cichocki N."/>
            <person name="Veneault-Fourrey C."/>
            <person name="LaButti K."/>
            <person name="Lindquist E.A."/>
            <person name="Lipzen A."/>
            <person name="Lundell T."/>
            <person name="Morin E."/>
            <person name="Murat C."/>
            <person name="Riley R."/>
            <person name="Ohm R."/>
            <person name="Sun H."/>
            <person name="Tunlid A."/>
            <person name="Henrissat B."/>
            <person name="Grigoriev I.V."/>
            <person name="Hibbett D.S."/>
            <person name="Martin F."/>
        </authorList>
    </citation>
    <scope>NUCLEOTIDE SEQUENCE [LARGE SCALE GENOMIC DNA]</scope>
    <source>
        <strain evidence="3">MAFF 305830</strain>
    </source>
</reference>
<dbReference type="HOGENOM" id="CLU_1511489_0_0_1"/>
<gene>
    <name evidence="2" type="ORF">M408DRAFT_326530</name>
</gene>
<protein>
    <submittedName>
        <fullName evidence="2">Uncharacterized protein</fullName>
    </submittedName>
</protein>
<feature type="region of interest" description="Disordered" evidence="1">
    <location>
        <begin position="53"/>
        <end position="131"/>
    </location>
</feature>
<accession>A0A0C3BL58</accession>
<evidence type="ECO:0000313" key="3">
    <source>
        <dbReference type="Proteomes" id="UP000054097"/>
    </source>
</evidence>
<reference evidence="2 3" key="1">
    <citation type="submission" date="2014-04" db="EMBL/GenBank/DDBJ databases">
        <authorList>
            <consortium name="DOE Joint Genome Institute"/>
            <person name="Kuo A."/>
            <person name="Zuccaro A."/>
            <person name="Kohler A."/>
            <person name="Nagy L.G."/>
            <person name="Floudas D."/>
            <person name="Copeland A."/>
            <person name="Barry K.W."/>
            <person name="Cichocki N."/>
            <person name="Veneault-Fourrey C."/>
            <person name="LaButti K."/>
            <person name="Lindquist E.A."/>
            <person name="Lipzen A."/>
            <person name="Lundell T."/>
            <person name="Morin E."/>
            <person name="Murat C."/>
            <person name="Sun H."/>
            <person name="Tunlid A."/>
            <person name="Henrissat B."/>
            <person name="Grigoriev I.V."/>
            <person name="Hibbett D.S."/>
            <person name="Martin F."/>
            <person name="Nordberg H.P."/>
            <person name="Cantor M.N."/>
            <person name="Hua S.X."/>
        </authorList>
    </citation>
    <scope>NUCLEOTIDE SEQUENCE [LARGE SCALE GENOMIC DNA]</scope>
    <source>
        <strain evidence="2 3">MAFF 305830</strain>
    </source>
</reference>
<proteinExistence type="predicted"/>
<organism evidence="2 3">
    <name type="scientific">Serendipita vermifera MAFF 305830</name>
    <dbReference type="NCBI Taxonomy" id="933852"/>
    <lineage>
        <taxon>Eukaryota</taxon>
        <taxon>Fungi</taxon>
        <taxon>Dikarya</taxon>
        <taxon>Basidiomycota</taxon>
        <taxon>Agaricomycotina</taxon>
        <taxon>Agaricomycetes</taxon>
        <taxon>Sebacinales</taxon>
        <taxon>Serendipitaceae</taxon>
        <taxon>Serendipita</taxon>
    </lineage>
</organism>